<reference evidence="3 4" key="1">
    <citation type="submission" date="2021-06" db="EMBL/GenBank/DDBJ databases">
        <title>Actinoplanes lichenicola sp. nov., and Actinoplanes ovalisporus sp. nov., isolated from lichen in Thailand.</title>
        <authorList>
            <person name="Saeng-In P."/>
            <person name="Kanchanasin P."/>
            <person name="Yuki M."/>
            <person name="Kudo T."/>
            <person name="Ohkuma M."/>
            <person name="Phongsopitanun W."/>
            <person name="Tanasupawat S."/>
        </authorList>
    </citation>
    <scope>NUCLEOTIDE SEQUENCE [LARGE SCALE GENOMIC DNA]</scope>
    <source>
        <strain evidence="3 4">NBRC 110975</strain>
    </source>
</reference>
<evidence type="ECO:0000256" key="1">
    <source>
        <dbReference type="SAM" id="Phobius"/>
    </source>
</evidence>
<dbReference type="EMBL" id="JAHKKG010000011">
    <property type="protein sequence ID" value="MBU2668411.1"/>
    <property type="molecule type" value="Genomic_DNA"/>
</dbReference>
<name>A0ABS5YYA0_9ACTN</name>
<dbReference type="Proteomes" id="UP001519654">
    <property type="component" value="Unassembled WGS sequence"/>
</dbReference>
<keyword evidence="1" id="KW-0472">Membrane</keyword>
<feature type="signal peptide" evidence="2">
    <location>
        <begin position="1"/>
        <end position="21"/>
    </location>
</feature>
<evidence type="ECO:0000313" key="3">
    <source>
        <dbReference type="EMBL" id="MBU2668411.1"/>
    </source>
</evidence>
<evidence type="ECO:0008006" key="5">
    <source>
        <dbReference type="Google" id="ProtNLM"/>
    </source>
</evidence>
<dbReference type="RefSeq" id="WP_215792670.1">
    <property type="nucleotide sequence ID" value="NZ_JAHKKG010000011.1"/>
</dbReference>
<accession>A0ABS5YYA0</accession>
<gene>
    <name evidence="3" type="ORF">KOI35_33350</name>
</gene>
<organism evidence="3 4">
    <name type="scientific">Paractinoplanes bogorensis</name>
    <dbReference type="NCBI Taxonomy" id="1610840"/>
    <lineage>
        <taxon>Bacteria</taxon>
        <taxon>Bacillati</taxon>
        <taxon>Actinomycetota</taxon>
        <taxon>Actinomycetes</taxon>
        <taxon>Micromonosporales</taxon>
        <taxon>Micromonosporaceae</taxon>
        <taxon>Paractinoplanes</taxon>
    </lineage>
</organism>
<evidence type="ECO:0000256" key="2">
    <source>
        <dbReference type="SAM" id="SignalP"/>
    </source>
</evidence>
<feature type="chain" id="PRO_5045914331" description="LPXTG cell wall anchor domain-containing protein" evidence="2">
    <location>
        <begin position="22"/>
        <end position="488"/>
    </location>
</feature>
<keyword evidence="4" id="KW-1185">Reference proteome</keyword>
<keyword evidence="1" id="KW-1133">Transmembrane helix</keyword>
<comment type="caution">
    <text evidence="3">The sequence shown here is derived from an EMBL/GenBank/DDBJ whole genome shotgun (WGS) entry which is preliminary data.</text>
</comment>
<protein>
    <recommendedName>
        <fullName evidence="5">LPXTG cell wall anchor domain-containing protein</fullName>
    </recommendedName>
</protein>
<sequence length="488" mass="50555">MRGLALIAVLAALIPAAPAQAAPGQKLRMDNVSVSPGGPTKLIRATFTAPADNQAPPFDVVFDITAAAELVTIKPYGPCTTTATTITCKALRGTFYESPLDITAKPGAAIGARAELPVRAVADGTTLASATGTVTIAESTDLVALQLQDDITVATGATFGLSAGVRNESDRPVTGVVLELGTVRGLDTAAHSNCARAGYATACHFDTELAPGQEYRLSTPLQITATDETWAPSRWQSSFNWYTDQDWADGDRTIPTGSGPELTLEPVVAARAVPQTDPQNNNNSDFWVVTLTGSNRSNFTARGAEASAQVGDTITVRVGVHNNGPARLEGYGAALGSYLTVGVTPPAGTTVVKAPALCEPYNVDGPLSPPWPPGAAIDDGNYYCFHPNDDISQFDPGKTVTWEFKLRVTRPGTLRGKIFTHVVAPSQFPQGDPDPADDDAAIVINATGAGGGTGGGLPITGTNTAVVALIGLALLLAGAVTRVATRRR</sequence>
<feature type="transmembrane region" description="Helical" evidence="1">
    <location>
        <begin position="465"/>
        <end position="485"/>
    </location>
</feature>
<keyword evidence="1" id="KW-0812">Transmembrane</keyword>
<evidence type="ECO:0000313" key="4">
    <source>
        <dbReference type="Proteomes" id="UP001519654"/>
    </source>
</evidence>
<keyword evidence="2" id="KW-0732">Signal</keyword>
<proteinExistence type="predicted"/>